<dbReference type="EMBL" id="SNXE01000007">
    <property type="protein sequence ID" value="TDP07476.1"/>
    <property type="molecule type" value="Genomic_DNA"/>
</dbReference>
<dbReference type="CDD" id="cd06533">
    <property type="entry name" value="Glyco_transf_WecG_TagA"/>
    <property type="match status" value="1"/>
</dbReference>
<name>A0A4R6MYS7_9BURK</name>
<keyword evidence="4" id="KW-1185">Reference proteome</keyword>
<dbReference type="NCBIfam" id="TIGR00696">
    <property type="entry name" value="wecG_tagA_cpsF"/>
    <property type="match status" value="1"/>
</dbReference>
<dbReference type="Pfam" id="PF03808">
    <property type="entry name" value="Glyco_tran_WecG"/>
    <property type="match status" value="1"/>
</dbReference>
<reference evidence="3 4" key="1">
    <citation type="submission" date="2019-03" db="EMBL/GenBank/DDBJ databases">
        <title>Genomic Encyclopedia of Type Strains, Phase IV (KMG-IV): sequencing the most valuable type-strain genomes for metagenomic binning, comparative biology and taxonomic classification.</title>
        <authorList>
            <person name="Goeker M."/>
        </authorList>
    </citation>
    <scope>NUCLEOTIDE SEQUENCE [LARGE SCALE GENOMIC DNA]</scope>
    <source>
        <strain evidence="3 4">DSM 25082</strain>
    </source>
</reference>
<dbReference type="PANTHER" id="PTHR34136:SF1">
    <property type="entry name" value="UDP-N-ACETYL-D-MANNOSAMINURONIC ACID TRANSFERASE"/>
    <property type="match status" value="1"/>
</dbReference>
<keyword evidence="1" id="KW-0328">Glycosyltransferase</keyword>
<accession>A0A4R6MYS7</accession>
<dbReference type="Proteomes" id="UP000295357">
    <property type="component" value="Unassembled WGS sequence"/>
</dbReference>
<evidence type="ECO:0000313" key="4">
    <source>
        <dbReference type="Proteomes" id="UP000295357"/>
    </source>
</evidence>
<dbReference type="PANTHER" id="PTHR34136">
    <property type="match status" value="1"/>
</dbReference>
<evidence type="ECO:0000256" key="1">
    <source>
        <dbReference type="ARBA" id="ARBA00022676"/>
    </source>
</evidence>
<dbReference type="RefSeq" id="WP_246030841.1">
    <property type="nucleotide sequence ID" value="NZ_JAUFPJ010000008.1"/>
</dbReference>
<dbReference type="AlphaFoldDB" id="A0A4R6MYS7"/>
<proteinExistence type="predicted"/>
<organism evidence="3 4">
    <name type="scientific">Roseateles asaccharophilus</name>
    <dbReference type="NCBI Taxonomy" id="582607"/>
    <lineage>
        <taxon>Bacteria</taxon>
        <taxon>Pseudomonadati</taxon>
        <taxon>Pseudomonadota</taxon>
        <taxon>Betaproteobacteria</taxon>
        <taxon>Burkholderiales</taxon>
        <taxon>Sphaerotilaceae</taxon>
        <taxon>Roseateles</taxon>
    </lineage>
</organism>
<dbReference type="InterPro" id="IPR004629">
    <property type="entry name" value="WecG_TagA_CpsF"/>
</dbReference>
<evidence type="ECO:0000256" key="2">
    <source>
        <dbReference type="ARBA" id="ARBA00022679"/>
    </source>
</evidence>
<sequence length="256" mass="29305">MSIMVTPTGPRQAQRIEMMGCYVDNLSMEDTLQTIEGFIASGQPHQHVVVNVDKLVKAQKDPELRRIINECALINADGMPVVWASRLLGKPLKERVAGVDLFDALMGRAAEKGWRVYLLGAKEEIVSKVREIYAQRYPQLVFAGHRNGYWKPEQEQQVVDEITAARADLLFVAISSPKKEQFLGAYQAQMKIPFAMGVGGTFDVFAGKVKRAPVWMQKSGLEWFYRFLQEPRRMFRRYFIEDMAFVGMLAKELRRR</sequence>
<evidence type="ECO:0000313" key="3">
    <source>
        <dbReference type="EMBL" id="TDP07476.1"/>
    </source>
</evidence>
<protein>
    <submittedName>
        <fullName evidence="3">N-acetylglucosaminyldiphosphoundecaprenol N-acetyl-beta-D-mannosaminyltransferase</fullName>
    </submittedName>
</protein>
<dbReference type="GO" id="GO:0016758">
    <property type="term" value="F:hexosyltransferase activity"/>
    <property type="evidence" value="ECO:0007669"/>
    <property type="project" value="TreeGrafter"/>
</dbReference>
<comment type="caution">
    <text evidence="3">The sequence shown here is derived from an EMBL/GenBank/DDBJ whole genome shotgun (WGS) entry which is preliminary data.</text>
</comment>
<gene>
    <name evidence="3" type="ORF">DFR39_1079</name>
</gene>
<keyword evidence="2 3" id="KW-0808">Transferase</keyword>